<accession>M7SN32</accession>
<dbReference type="eggNOG" id="ENOG502S3GI">
    <property type="taxonomic scope" value="Eukaryota"/>
</dbReference>
<organism evidence="2 3">
    <name type="scientific">Eutypa lata (strain UCR-EL1)</name>
    <name type="common">Grapevine dieback disease fungus</name>
    <name type="synonym">Eutypa armeniacae</name>
    <dbReference type="NCBI Taxonomy" id="1287681"/>
    <lineage>
        <taxon>Eukaryota</taxon>
        <taxon>Fungi</taxon>
        <taxon>Dikarya</taxon>
        <taxon>Ascomycota</taxon>
        <taxon>Pezizomycotina</taxon>
        <taxon>Sordariomycetes</taxon>
        <taxon>Xylariomycetidae</taxon>
        <taxon>Xylariales</taxon>
        <taxon>Diatrypaceae</taxon>
        <taxon>Eutypa</taxon>
    </lineage>
</organism>
<dbReference type="Pfam" id="PF00975">
    <property type="entry name" value="Thioesterase"/>
    <property type="match status" value="1"/>
</dbReference>
<dbReference type="OrthoDB" id="10253869at2759"/>
<protein>
    <submittedName>
        <fullName evidence="2">Putative thioesterase domain containing protein</fullName>
    </submittedName>
</protein>
<dbReference type="OMA" id="GNHYSIF"/>
<name>M7SN32_EUTLA</name>
<keyword evidence="3" id="KW-1185">Reference proteome</keyword>
<dbReference type="InterPro" id="IPR001031">
    <property type="entry name" value="Thioesterase"/>
</dbReference>
<evidence type="ECO:0000313" key="2">
    <source>
        <dbReference type="EMBL" id="EMR67814.1"/>
    </source>
</evidence>
<dbReference type="KEGG" id="ela:UCREL1_5172"/>
<dbReference type="InterPro" id="IPR029058">
    <property type="entry name" value="AB_hydrolase_fold"/>
</dbReference>
<dbReference type="EMBL" id="KB706350">
    <property type="protein sequence ID" value="EMR67814.1"/>
    <property type="molecule type" value="Genomic_DNA"/>
</dbReference>
<dbReference type="Gene3D" id="3.40.50.1820">
    <property type="entry name" value="alpha/beta hydrolase"/>
    <property type="match status" value="1"/>
</dbReference>
<dbReference type="AlphaFoldDB" id="M7SN32"/>
<dbReference type="HOGENOM" id="CLU_066049_0_0_1"/>
<proteinExistence type="predicted"/>
<gene>
    <name evidence="2" type="ORF">UCREL1_5172</name>
</gene>
<reference evidence="3" key="1">
    <citation type="journal article" date="2013" name="Genome Announc.">
        <title>Draft genome sequence of the grapevine dieback fungus Eutypa lata UCR-EL1.</title>
        <authorList>
            <person name="Blanco-Ulate B."/>
            <person name="Rolshausen P.E."/>
            <person name="Cantu D."/>
        </authorList>
    </citation>
    <scope>NUCLEOTIDE SEQUENCE [LARGE SCALE GENOMIC DNA]</scope>
    <source>
        <strain evidence="3">UCR-EL1</strain>
    </source>
</reference>
<sequence>MTSEDGLENPSLIHEGPTGACLGKPLAPLILVHDGGGTTFSYHCLEPINRPLYGIHNVFLHQGGYWEGGIPEIASHYIGLLSDIMPYGGDILLGGWSFGGLLSLEMAHQLATAPLGAPRFRVLGMVFIDSVYPHHVVDPARPALSLPDQPIVKSMEELQAMKLKEKVDLNMTHARMMARRWVLPKYEGIPIPPTILLRAKENTESESQTFVDHSRTYRMLGWEKYVEQVDQIRAAADALDEPAF</sequence>
<evidence type="ECO:0000313" key="3">
    <source>
        <dbReference type="Proteomes" id="UP000012174"/>
    </source>
</evidence>
<evidence type="ECO:0000259" key="1">
    <source>
        <dbReference type="Pfam" id="PF00975"/>
    </source>
</evidence>
<dbReference type="Proteomes" id="UP000012174">
    <property type="component" value="Unassembled WGS sequence"/>
</dbReference>
<feature type="domain" description="Thioesterase" evidence="1">
    <location>
        <begin position="28"/>
        <end position="193"/>
    </location>
</feature>
<dbReference type="SUPFAM" id="SSF53474">
    <property type="entry name" value="alpha/beta-Hydrolases"/>
    <property type="match status" value="1"/>
</dbReference>